<keyword evidence="2" id="KW-1185">Reference proteome</keyword>
<name>A0ABY3WJJ6_9ACTN</name>
<evidence type="ECO:0000313" key="2">
    <source>
        <dbReference type="Proteomes" id="UP000828924"/>
    </source>
</evidence>
<sequence length="50" mass="5717">MADTENETNARQHIRIAVAELIEDREHEHSREEIAAFLDSELDHAFGEVA</sequence>
<gene>
    <name evidence="1" type="ORF">J4032_12895</name>
</gene>
<protein>
    <submittedName>
        <fullName evidence="1">Uncharacterized protein</fullName>
    </submittedName>
</protein>
<dbReference type="RefSeq" id="WP_242330918.1">
    <property type="nucleotide sequence ID" value="NZ_CP071872.1"/>
</dbReference>
<dbReference type="EMBL" id="CP071872">
    <property type="protein sequence ID" value="UNM12310.1"/>
    <property type="molecule type" value="Genomic_DNA"/>
</dbReference>
<accession>A0ABY3WJJ6</accession>
<proteinExistence type="predicted"/>
<dbReference type="Proteomes" id="UP000828924">
    <property type="component" value="Chromosome"/>
</dbReference>
<reference evidence="1 2" key="1">
    <citation type="submission" date="2021-03" db="EMBL/GenBank/DDBJ databases">
        <title>Complete genome of Streptomyces formicae strain 1H-GS9 (DSM 100524).</title>
        <authorList>
            <person name="Atanasov K.E."/>
            <person name="Altabella T."/>
            <person name="Ferrer A."/>
        </authorList>
    </citation>
    <scope>NUCLEOTIDE SEQUENCE [LARGE SCALE GENOMIC DNA]</scope>
    <source>
        <strain evidence="1 2">1H-GS9</strain>
    </source>
</reference>
<evidence type="ECO:0000313" key="1">
    <source>
        <dbReference type="EMBL" id="UNM12310.1"/>
    </source>
</evidence>
<organism evidence="1 2">
    <name type="scientific">Streptomyces formicae</name>
    <dbReference type="NCBI Taxonomy" id="1616117"/>
    <lineage>
        <taxon>Bacteria</taxon>
        <taxon>Bacillati</taxon>
        <taxon>Actinomycetota</taxon>
        <taxon>Actinomycetes</taxon>
        <taxon>Kitasatosporales</taxon>
        <taxon>Streptomycetaceae</taxon>
        <taxon>Streptomyces</taxon>
    </lineage>
</organism>